<dbReference type="InterPro" id="IPR011114">
    <property type="entry name" value="RuvA_C"/>
</dbReference>
<keyword evidence="9" id="KW-1185">Reference proteome</keyword>
<name>D0KY61_HALNC</name>
<evidence type="ECO:0000313" key="8">
    <source>
        <dbReference type="EMBL" id="ACX95384.1"/>
    </source>
</evidence>
<keyword evidence="1 6" id="KW-0963">Cytoplasm</keyword>
<keyword evidence="3 6" id="KW-0238">DNA-binding</keyword>
<dbReference type="InterPro" id="IPR012340">
    <property type="entry name" value="NA-bd_OB-fold"/>
</dbReference>
<dbReference type="GO" id="GO:0005737">
    <property type="term" value="C:cytoplasm"/>
    <property type="evidence" value="ECO:0007669"/>
    <property type="project" value="UniProtKB-SubCell"/>
</dbReference>
<dbReference type="KEGG" id="hna:Hneap_0530"/>
<gene>
    <name evidence="6" type="primary">ruvA</name>
    <name evidence="8" type="ordered locus">Hneap_0530</name>
</gene>
<comment type="domain">
    <text evidence="6">Has three domains with a flexible linker between the domains II and III and assumes an 'L' shape. Domain III is highly mobile and contacts RuvB.</text>
</comment>
<evidence type="ECO:0000313" key="9">
    <source>
        <dbReference type="Proteomes" id="UP000009102"/>
    </source>
</evidence>
<evidence type="ECO:0000259" key="7">
    <source>
        <dbReference type="SMART" id="SM00278"/>
    </source>
</evidence>
<evidence type="ECO:0000256" key="1">
    <source>
        <dbReference type="ARBA" id="ARBA00022490"/>
    </source>
</evidence>
<reference evidence="8 9" key="1">
    <citation type="submission" date="2009-10" db="EMBL/GenBank/DDBJ databases">
        <title>Complete sequence of Halothiobacillus neapolitanus c2.</title>
        <authorList>
            <consortium name="US DOE Joint Genome Institute"/>
            <person name="Lucas S."/>
            <person name="Copeland A."/>
            <person name="Lapidus A."/>
            <person name="Glavina del Rio T."/>
            <person name="Tice H."/>
            <person name="Bruce D."/>
            <person name="Goodwin L."/>
            <person name="Pitluck S."/>
            <person name="Davenport K."/>
            <person name="Brettin T."/>
            <person name="Detter J.C."/>
            <person name="Han C."/>
            <person name="Tapia R."/>
            <person name="Larimer F."/>
            <person name="Land M."/>
            <person name="Hauser L."/>
            <person name="Kyrpides N."/>
            <person name="Mikhailova N."/>
            <person name="Kerfeld C."/>
            <person name="Cannon G."/>
            <person name="Heinhort S."/>
        </authorList>
    </citation>
    <scope>NUCLEOTIDE SEQUENCE [LARGE SCALE GENOMIC DNA]</scope>
    <source>
        <strain evidence="9">ATCC 23641 / c2</strain>
    </source>
</reference>
<evidence type="ECO:0000256" key="4">
    <source>
        <dbReference type="ARBA" id="ARBA00023172"/>
    </source>
</evidence>
<proteinExistence type="inferred from homology"/>
<dbReference type="InterPro" id="IPR003583">
    <property type="entry name" value="Hlx-hairpin-Hlx_DNA-bd_motif"/>
</dbReference>
<dbReference type="SUPFAM" id="SSF46929">
    <property type="entry name" value="DNA helicase RuvA subunit, C-terminal domain"/>
    <property type="match status" value="1"/>
</dbReference>
<dbReference type="GO" id="GO:0048476">
    <property type="term" value="C:Holliday junction resolvase complex"/>
    <property type="evidence" value="ECO:0007669"/>
    <property type="project" value="UniProtKB-UniRule"/>
</dbReference>
<dbReference type="Gene3D" id="2.40.50.140">
    <property type="entry name" value="Nucleic acid-binding proteins"/>
    <property type="match status" value="1"/>
</dbReference>
<dbReference type="Pfam" id="PF01330">
    <property type="entry name" value="RuvA_N"/>
    <property type="match status" value="1"/>
</dbReference>
<keyword evidence="8" id="KW-0067">ATP-binding</keyword>
<keyword evidence="8" id="KW-0378">Hydrolase</keyword>
<evidence type="ECO:0000256" key="5">
    <source>
        <dbReference type="ARBA" id="ARBA00023204"/>
    </source>
</evidence>
<dbReference type="RefSeq" id="WP_012823420.1">
    <property type="nucleotide sequence ID" value="NC_013422.1"/>
</dbReference>
<evidence type="ECO:0000256" key="2">
    <source>
        <dbReference type="ARBA" id="ARBA00022763"/>
    </source>
</evidence>
<organism evidence="8 9">
    <name type="scientific">Halothiobacillus neapolitanus (strain ATCC 23641 / DSM 15147 / CIP 104769 / NCIMB 8539 / c2)</name>
    <name type="common">Thiobacillus neapolitanus</name>
    <dbReference type="NCBI Taxonomy" id="555778"/>
    <lineage>
        <taxon>Bacteria</taxon>
        <taxon>Pseudomonadati</taxon>
        <taxon>Pseudomonadota</taxon>
        <taxon>Gammaproteobacteria</taxon>
        <taxon>Chromatiales</taxon>
        <taxon>Halothiobacillaceae</taxon>
        <taxon>Halothiobacillus</taxon>
    </lineage>
</organism>
<dbReference type="InterPro" id="IPR013849">
    <property type="entry name" value="DNA_helicase_Holl-junc_RuvA_I"/>
</dbReference>
<feature type="region of interest" description="Domain III" evidence="6">
    <location>
        <begin position="156"/>
        <end position="206"/>
    </location>
</feature>
<comment type="subunit">
    <text evidence="6">Homotetramer. Forms an RuvA(8)-RuvB(12)-Holliday junction (HJ) complex. HJ DNA is sandwiched between 2 RuvA tetramers; dsDNA enters through RuvA and exits via RuvB. An RuvB hexamer assembles on each DNA strand where it exits the tetramer. Each RuvB hexamer is contacted by two RuvA subunits (via domain III) on 2 adjacent RuvB subunits; this complex drives branch migration. In the full resolvosome a probable DNA-RuvA(4)-RuvB(12)-RuvC(2) complex forms which resolves the HJ.</text>
</comment>
<dbReference type="InterPro" id="IPR010994">
    <property type="entry name" value="RuvA_2-like"/>
</dbReference>
<dbReference type="EMBL" id="CP001801">
    <property type="protein sequence ID" value="ACX95384.1"/>
    <property type="molecule type" value="Genomic_DNA"/>
</dbReference>
<evidence type="ECO:0000256" key="6">
    <source>
        <dbReference type="HAMAP-Rule" id="MF_00031"/>
    </source>
</evidence>
<dbReference type="NCBIfam" id="TIGR00084">
    <property type="entry name" value="ruvA"/>
    <property type="match status" value="1"/>
</dbReference>
<dbReference type="InterPro" id="IPR036267">
    <property type="entry name" value="RuvA_C_sf"/>
</dbReference>
<keyword evidence="8" id="KW-0547">Nucleotide-binding</keyword>
<evidence type="ECO:0000256" key="3">
    <source>
        <dbReference type="ARBA" id="ARBA00023125"/>
    </source>
</evidence>
<dbReference type="CDD" id="cd14332">
    <property type="entry name" value="UBA_RuvA_C"/>
    <property type="match status" value="1"/>
</dbReference>
<feature type="domain" description="Helix-hairpin-helix DNA-binding motif class 1" evidence="7">
    <location>
        <begin position="73"/>
        <end position="92"/>
    </location>
</feature>
<dbReference type="eggNOG" id="COG0632">
    <property type="taxonomic scope" value="Bacteria"/>
</dbReference>
<comment type="subcellular location">
    <subcellularLocation>
        <location evidence="6">Cytoplasm</location>
    </subcellularLocation>
</comment>
<dbReference type="InterPro" id="IPR000085">
    <property type="entry name" value="RuvA"/>
</dbReference>
<dbReference type="OrthoDB" id="5293449at2"/>
<comment type="function">
    <text evidence="6">The RuvA-RuvB-RuvC complex processes Holliday junction (HJ) DNA during genetic recombination and DNA repair, while the RuvA-RuvB complex plays an important role in the rescue of blocked DNA replication forks via replication fork reversal (RFR). RuvA specifically binds to HJ cruciform DNA, conferring on it an open structure. The RuvB hexamer acts as an ATP-dependent pump, pulling dsDNA into and through the RuvAB complex. HJ branch migration allows RuvC to scan DNA until it finds its consensus sequence, where it cleaves and resolves the cruciform DNA.</text>
</comment>
<dbReference type="GO" id="GO:0009379">
    <property type="term" value="C:Holliday junction helicase complex"/>
    <property type="evidence" value="ECO:0007669"/>
    <property type="project" value="InterPro"/>
</dbReference>
<dbReference type="SUPFAM" id="SSF50249">
    <property type="entry name" value="Nucleic acid-binding proteins"/>
    <property type="match status" value="1"/>
</dbReference>
<dbReference type="Pfam" id="PF14520">
    <property type="entry name" value="HHH_5"/>
    <property type="match status" value="1"/>
</dbReference>
<dbReference type="Proteomes" id="UP000009102">
    <property type="component" value="Chromosome"/>
</dbReference>
<comment type="caution">
    <text evidence="6">Lacks conserved residue(s) required for the propagation of feature annotation.</text>
</comment>
<dbReference type="AlphaFoldDB" id="D0KY61"/>
<protein>
    <recommendedName>
        <fullName evidence="6">Holliday junction branch migration complex subunit RuvA</fullName>
    </recommendedName>
</protein>
<dbReference type="GO" id="GO:0006310">
    <property type="term" value="P:DNA recombination"/>
    <property type="evidence" value="ECO:0007669"/>
    <property type="project" value="UniProtKB-UniRule"/>
</dbReference>
<keyword evidence="4 6" id="KW-0233">DNA recombination</keyword>
<keyword evidence="2 6" id="KW-0227">DNA damage</keyword>
<dbReference type="SMART" id="SM00278">
    <property type="entry name" value="HhH1"/>
    <property type="match status" value="2"/>
</dbReference>
<dbReference type="STRING" id="555778.Hneap_0530"/>
<dbReference type="GO" id="GO:0009378">
    <property type="term" value="F:four-way junction helicase activity"/>
    <property type="evidence" value="ECO:0007669"/>
    <property type="project" value="InterPro"/>
</dbReference>
<sequence>MIGRLKGILVNKQPPWILLDVQGVGYEVEVPLSTLFDLPANGQEATLLIHTVVREDAFLLYGFSREVERKLFRHLLKVTGVGAKLALGVLSGMNAEEFAGAIARNDIAALIRLPGVGRKTAERLVIEMRDRLAEGFFDGATLATAAGKMGDVVPLAGADQEAMSALEALGYKPAESQRMVKAVPGAETLPVEQIIRLALKPFAGKA</sequence>
<dbReference type="Gene3D" id="1.10.8.10">
    <property type="entry name" value="DNA helicase RuvA subunit, C-terminal domain"/>
    <property type="match status" value="1"/>
</dbReference>
<accession>D0KY61</accession>
<dbReference type="GO" id="GO:0005524">
    <property type="term" value="F:ATP binding"/>
    <property type="evidence" value="ECO:0007669"/>
    <property type="project" value="InterPro"/>
</dbReference>
<dbReference type="SUPFAM" id="SSF47781">
    <property type="entry name" value="RuvA domain 2-like"/>
    <property type="match status" value="1"/>
</dbReference>
<dbReference type="GO" id="GO:0000400">
    <property type="term" value="F:four-way junction DNA binding"/>
    <property type="evidence" value="ECO:0007669"/>
    <property type="project" value="UniProtKB-UniRule"/>
</dbReference>
<keyword evidence="8" id="KW-0347">Helicase</keyword>
<feature type="domain" description="Helix-hairpin-helix DNA-binding motif class 1" evidence="7">
    <location>
        <begin position="108"/>
        <end position="127"/>
    </location>
</feature>
<dbReference type="Gene3D" id="1.10.150.20">
    <property type="entry name" value="5' to 3' exonuclease, C-terminal subdomain"/>
    <property type="match status" value="1"/>
</dbReference>
<keyword evidence="5 6" id="KW-0234">DNA repair</keyword>
<feature type="region of interest" description="Domain I" evidence="6">
    <location>
        <begin position="1"/>
        <end position="64"/>
    </location>
</feature>
<dbReference type="HOGENOM" id="CLU_087936_0_0_6"/>
<comment type="similarity">
    <text evidence="6">Belongs to the RuvA family.</text>
</comment>
<dbReference type="GO" id="GO:0006281">
    <property type="term" value="P:DNA repair"/>
    <property type="evidence" value="ECO:0007669"/>
    <property type="project" value="UniProtKB-UniRule"/>
</dbReference>
<dbReference type="Pfam" id="PF07499">
    <property type="entry name" value="RuvA_C"/>
    <property type="match status" value="1"/>
</dbReference>
<dbReference type="HAMAP" id="MF_00031">
    <property type="entry name" value="DNA_HJ_migration_RuvA"/>
    <property type="match status" value="1"/>
</dbReference>